<organism evidence="3 4">
    <name type="scientific">Toxocara canis</name>
    <name type="common">Canine roundworm</name>
    <dbReference type="NCBI Taxonomy" id="6265"/>
    <lineage>
        <taxon>Eukaryota</taxon>
        <taxon>Metazoa</taxon>
        <taxon>Ecdysozoa</taxon>
        <taxon>Nematoda</taxon>
        <taxon>Chromadorea</taxon>
        <taxon>Rhabditida</taxon>
        <taxon>Spirurina</taxon>
        <taxon>Ascaridomorpha</taxon>
        <taxon>Ascaridoidea</taxon>
        <taxon>Toxocaridae</taxon>
        <taxon>Toxocara</taxon>
    </lineage>
</organism>
<protein>
    <submittedName>
        <fullName evidence="4">T25D10.4</fullName>
    </submittedName>
</protein>
<evidence type="ECO:0000313" key="2">
    <source>
        <dbReference type="EMBL" id="VDM42767.1"/>
    </source>
</evidence>
<feature type="region of interest" description="Disordered" evidence="1">
    <location>
        <begin position="162"/>
        <end position="225"/>
    </location>
</feature>
<evidence type="ECO:0000313" key="4">
    <source>
        <dbReference type="WBParaSite" id="TCNE_0001144601-mRNA-1"/>
    </source>
</evidence>
<dbReference type="EMBL" id="UYWY01020860">
    <property type="protein sequence ID" value="VDM42767.1"/>
    <property type="molecule type" value="Genomic_DNA"/>
</dbReference>
<feature type="compositionally biased region" description="Low complexity" evidence="1">
    <location>
        <begin position="207"/>
        <end position="217"/>
    </location>
</feature>
<dbReference type="AlphaFoldDB" id="A0A183USH6"/>
<keyword evidence="3" id="KW-1185">Reference proteome</keyword>
<sequence length="225" mass="24839">MFRKADRYFNLGLGYHIVNKAAEISGVENVSVSDACETSTNQISLMENDVRLLQQLLALGDSIQELKCRNQTGSQMSLNSLEEEEEEDAWPAGKPTKFSCSLSAVTRLYVDDEPKENIQYFSRKNSVLRIPIPPRSSNRMCANKRIPRRLSEVARLPRTLHIEDPHHHSDPSCSEPNSAMQSPATYGTAAARLSNGSIDSGIRDESPSSPSSGSPSPTFTQAKLE</sequence>
<evidence type="ECO:0000256" key="1">
    <source>
        <dbReference type="SAM" id="MobiDB-lite"/>
    </source>
</evidence>
<reference evidence="2 3" key="2">
    <citation type="submission" date="2018-11" db="EMBL/GenBank/DDBJ databases">
        <authorList>
            <consortium name="Pathogen Informatics"/>
        </authorList>
    </citation>
    <scope>NUCLEOTIDE SEQUENCE [LARGE SCALE GENOMIC DNA]</scope>
</reference>
<name>A0A183USH6_TOXCA</name>
<feature type="compositionally biased region" description="Polar residues" evidence="1">
    <location>
        <begin position="171"/>
        <end position="185"/>
    </location>
</feature>
<accession>A0A183USH6</accession>
<evidence type="ECO:0000313" key="3">
    <source>
        <dbReference type="Proteomes" id="UP000050794"/>
    </source>
</evidence>
<dbReference type="WBParaSite" id="TCNE_0001144601-mRNA-1">
    <property type="protein sequence ID" value="TCNE_0001144601-mRNA-1"/>
    <property type="gene ID" value="TCNE_0001144601"/>
</dbReference>
<reference evidence="4" key="1">
    <citation type="submission" date="2016-06" db="UniProtKB">
        <authorList>
            <consortium name="WormBaseParasite"/>
        </authorList>
    </citation>
    <scope>IDENTIFICATION</scope>
</reference>
<gene>
    <name evidence="2" type="ORF">TCNE_LOCUS11446</name>
</gene>
<proteinExistence type="predicted"/>
<dbReference type="Proteomes" id="UP000050794">
    <property type="component" value="Unassembled WGS sequence"/>
</dbReference>